<accession>A0AA38CDI6</accession>
<dbReference type="EMBL" id="JAHRHJ020000010">
    <property type="protein sequence ID" value="KAH9298802.1"/>
    <property type="molecule type" value="Genomic_DNA"/>
</dbReference>
<feature type="non-terminal residue" evidence="1">
    <location>
        <position position="1"/>
    </location>
</feature>
<evidence type="ECO:0000313" key="2">
    <source>
        <dbReference type="Proteomes" id="UP000824469"/>
    </source>
</evidence>
<organism evidence="1 2">
    <name type="scientific">Taxus chinensis</name>
    <name type="common">Chinese yew</name>
    <name type="synonym">Taxus wallichiana var. chinensis</name>
    <dbReference type="NCBI Taxonomy" id="29808"/>
    <lineage>
        <taxon>Eukaryota</taxon>
        <taxon>Viridiplantae</taxon>
        <taxon>Streptophyta</taxon>
        <taxon>Embryophyta</taxon>
        <taxon>Tracheophyta</taxon>
        <taxon>Spermatophyta</taxon>
        <taxon>Pinopsida</taxon>
        <taxon>Pinidae</taxon>
        <taxon>Conifers II</taxon>
        <taxon>Cupressales</taxon>
        <taxon>Taxaceae</taxon>
        <taxon>Taxus</taxon>
    </lineage>
</organism>
<evidence type="ECO:0000313" key="1">
    <source>
        <dbReference type="EMBL" id="KAH9298802.1"/>
    </source>
</evidence>
<sequence length="52" mass="6248">SYDYTIDTHKLNLFTATVKDETLRWFMGLGRDVVTTWAKMKEKFLTEHQDYC</sequence>
<comment type="caution">
    <text evidence="1">The sequence shown here is derived from an EMBL/GenBank/DDBJ whole genome shotgun (WGS) entry which is preliminary data.</text>
</comment>
<dbReference type="AlphaFoldDB" id="A0AA38CDI6"/>
<dbReference type="Proteomes" id="UP000824469">
    <property type="component" value="Unassembled WGS sequence"/>
</dbReference>
<proteinExistence type="predicted"/>
<reference evidence="1 2" key="1">
    <citation type="journal article" date="2021" name="Nat. Plants">
        <title>The Taxus genome provides insights into paclitaxel biosynthesis.</title>
        <authorList>
            <person name="Xiong X."/>
            <person name="Gou J."/>
            <person name="Liao Q."/>
            <person name="Li Y."/>
            <person name="Zhou Q."/>
            <person name="Bi G."/>
            <person name="Li C."/>
            <person name="Du R."/>
            <person name="Wang X."/>
            <person name="Sun T."/>
            <person name="Guo L."/>
            <person name="Liang H."/>
            <person name="Lu P."/>
            <person name="Wu Y."/>
            <person name="Zhang Z."/>
            <person name="Ro D.K."/>
            <person name="Shang Y."/>
            <person name="Huang S."/>
            <person name="Yan J."/>
        </authorList>
    </citation>
    <scope>NUCLEOTIDE SEQUENCE [LARGE SCALE GENOMIC DNA]</scope>
    <source>
        <strain evidence="1">Ta-2019</strain>
    </source>
</reference>
<gene>
    <name evidence="1" type="ORF">KI387_030484</name>
</gene>
<feature type="non-terminal residue" evidence="1">
    <location>
        <position position="52"/>
    </location>
</feature>
<protein>
    <recommendedName>
        <fullName evidence="3">Retrotransposon gag domain-containing protein</fullName>
    </recommendedName>
</protein>
<name>A0AA38CDI6_TAXCH</name>
<keyword evidence="2" id="KW-1185">Reference proteome</keyword>
<evidence type="ECO:0008006" key="3">
    <source>
        <dbReference type="Google" id="ProtNLM"/>
    </source>
</evidence>